<dbReference type="GO" id="GO:0016758">
    <property type="term" value="F:hexosyltransferase activity"/>
    <property type="evidence" value="ECO:0007669"/>
    <property type="project" value="UniProtKB-ARBA"/>
</dbReference>
<evidence type="ECO:0000313" key="1">
    <source>
        <dbReference type="EMBL" id="CAD7228950.1"/>
    </source>
</evidence>
<gene>
    <name evidence="1" type="ORF">CTOB1V02_LOCUS6827</name>
</gene>
<dbReference type="PANTHER" id="PTHR22916:SF3">
    <property type="entry name" value="UDP-GLCNAC:BETAGAL BETA-1,3-N-ACETYLGLUCOSAMINYLTRANSFERASE-LIKE PROTEIN 1"/>
    <property type="match status" value="1"/>
</dbReference>
<name>A0A7R8ZP57_9CRUS</name>
<dbReference type="Pfam" id="PF00535">
    <property type="entry name" value="Glycos_transf_2"/>
    <property type="match status" value="1"/>
</dbReference>
<dbReference type="EMBL" id="OB661774">
    <property type="protein sequence ID" value="CAD7228950.1"/>
    <property type="molecule type" value="Genomic_DNA"/>
</dbReference>
<sequence length="352" mass="39764">MPNSKPPPVIAVILPFHNADKWLEECLRSIFLQECSVGVSVSGFDDASDDESVAVFQRLSNEAPSSISMVLGRNRSGGPLGVGASRNAAVRQCQGDYLCFQDADDVMLPGRLEKQWRVATSNHGLLVGAQVTRIPTDATPRYTKWCNQLSPKQLYSQIFTSNGPTLLMPTWFCHRDVFDRVGGFHESPPQAGFPEDLAFFYEHLQHGGQLHRVDEELVCYRHHNSAMTMSVKAETIRKLSLAAMIDRVLKNWETFIIWNAGKGGRRFYRSLPDVIREKVIAFCDVDRKKIDKGYYTFEESPNVPKPRVPVIHFRDASPPFVICVKLDLTHGAFEQNLNSLDLKEGEDYHFFS</sequence>
<dbReference type="PANTHER" id="PTHR22916">
    <property type="entry name" value="GLYCOSYLTRANSFERASE"/>
    <property type="match status" value="1"/>
</dbReference>
<organism evidence="1">
    <name type="scientific">Cyprideis torosa</name>
    <dbReference type="NCBI Taxonomy" id="163714"/>
    <lineage>
        <taxon>Eukaryota</taxon>
        <taxon>Metazoa</taxon>
        <taxon>Ecdysozoa</taxon>
        <taxon>Arthropoda</taxon>
        <taxon>Crustacea</taxon>
        <taxon>Oligostraca</taxon>
        <taxon>Ostracoda</taxon>
        <taxon>Podocopa</taxon>
        <taxon>Podocopida</taxon>
        <taxon>Cytherocopina</taxon>
        <taxon>Cytheroidea</taxon>
        <taxon>Cytherideidae</taxon>
        <taxon>Cyprideis</taxon>
    </lineage>
</organism>
<protein>
    <submittedName>
        <fullName evidence="1">Uncharacterized protein</fullName>
    </submittedName>
</protein>
<dbReference type="Gene3D" id="3.90.550.10">
    <property type="entry name" value="Spore Coat Polysaccharide Biosynthesis Protein SpsA, Chain A"/>
    <property type="match status" value="1"/>
</dbReference>
<accession>A0A7R8ZP57</accession>
<proteinExistence type="predicted"/>
<dbReference type="InterPro" id="IPR029044">
    <property type="entry name" value="Nucleotide-diphossugar_trans"/>
</dbReference>
<dbReference type="SUPFAM" id="SSF53448">
    <property type="entry name" value="Nucleotide-diphospho-sugar transferases"/>
    <property type="match status" value="1"/>
</dbReference>
<reference evidence="1" key="1">
    <citation type="submission" date="2020-11" db="EMBL/GenBank/DDBJ databases">
        <authorList>
            <person name="Tran Van P."/>
        </authorList>
    </citation>
    <scope>NUCLEOTIDE SEQUENCE</scope>
</reference>
<dbReference type="OrthoDB" id="206708at2759"/>
<dbReference type="AlphaFoldDB" id="A0A7R8ZP57"/>
<dbReference type="InterPro" id="IPR001173">
    <property type="entry name" value="Glyco_trans_2-like"/>
</dbReference>